<dbReference type="EMBL" id="AVOT02013719">
    <property type="protein sequence ID" value="MBW0496604.1"/>
    <property type="molecule type" value="Genomic_DNA"/>
</dbReference>
<keyword evidence="2" id="KW-1185">Reference proteome</keyword>
<dbReference type="AlphaFoldDB" id="A0A9Q3D4G1"/>
<evidence type="ECO:0000313" key="2">
    <source>
        <dbReference type="Proteomes" id="UP000765509"/>
    </source>
</evidence>
<comment type="caution">
    <text evidence="1">The sequence shown here is derived from an EMBL/GenBank/DDBJ whole genome shotgun (WGS) entry which is preliminary data.</text>
</comment>
<accession>A0A9Q3D4G1</accession>
<gene>
    <name evidence="1" type="ORF">O181_036319</name>
</gene>
<sequence>MVADLGEVAFVPTRNLPPGSKEHPDEQLGDLSFSNKYWDSVIKYYQINPCTPDNSDGVSIASSEGNESIYLDAAANE</sequence>
<name>A0A9Q3D4G1_9BASI</name>
<reference evidence="1" key="1">
    <citation type="submission" date="2021-03" db="EMBL/GenBank/DDBJ databases">
        <title>Draft genome sequence of rust myrtle Austropuccinia psidii MF-1, a brazilian biotype.</title>
        <authorList>
            <person name="Quecine M.C."/>
            <person name="Pachon D.M.R."/>
            <person name="Bonatelli M.L."/>
            <person name="Correr F.H."/>
            <person name="Franceschini L.M."/>
            <person name="Leite T.F."/>
            <person name="Margarido G.R.A."/>
            <person name="Almeida C.A."/>
            <person name="Ferrarezi J.A."/>
            <person name="Labate C.A."/>
        </authorList>
    </citation>
    <scope>NUCLEOTIDE SEQUENCE</scope>
    <source>
        <strain evidence="1">MF-1</strain>
    </source>
</reference>
<evidence type="ECO:0000313" key="1">
    <source>
        <dbReference type="EMBL" id="MBW0496604.1"/>
    </source>
</evidence>
<organism evidence="1 2">
    <name type="scientific">Austropuccinia psidii MF-1</name>
    <dbReference type="NCBI Taxonomy" id="1389203"/>
    <lineage>
        <taxon>Eukaryota</taxon>
        <taxon>Fungi</taxon>
        <taxon>Dikarya</taxon>
        <taxon>Basidiomycota</taxon>
        <taxon>Pucciniomycotina</taxon>
        <taxon>Pucciniomycetes</taxon>
        <taxon>Pucciniales</taxon>
        <taxon>Sphaerophragmiaceae</taxon>
        <taxon>Austropuccinia</taxon>
    </lineage>
</organism>
<proteinExistence type="predicted"/>
<protein>
    <submittedName>
        <fullName evidence="1">Uncharacterized protein</fullName>
    </submittedName>
</protein>
<dbReference type="Proteomes" id="UP000765509">
    <property type="component" value="Unassembled WGS sequence"/>
</dbReference>